<dbReference type="PANTHER" id="PTHR48095:SF2">
    <property type="entry name" value="BIOTIN CARBOXYLASE, CHLOROPLASTIC"/>
    <property type="match status" value="1"/>
</dbReference>
<evidence type="ECO:0000256" key="6">
    <source>
        <dbReference type="ARBA" id="ARBA00048600"/>
    </source>
</evidence>
<dbReference type="EC" id="6.3.4.14" evidence="2"/>
<dbReference type="InterPro" id="IPR011761">
    <property type="entry name" value="ATP-grasp"/>
</dbReference>
<dbReference type="PROSITE" id="PS00867">
    <property type="entry name" value="CPSASE_2"/>
    <property type="match status" value="1"/>
</dbReference>
<dbReference type="Gene3D" id="3.30.470.20">
    <property type="entry name" value="ATP-grasp fold, B domain"/>
    <property type="match status" value="1"/>
</dbReference>
<evidence type="ECO:0000313" key="10">
    <source>
        <dbReference type="EMBL" id="GAA5146322.1"/>
    </source>
</evidence>
<evidence type="ECO:0000256" key="4">
    <source>
        <dbReference type="ARBA" id="ARBA00022741"/>
    </source>
</evidence>
<keyword evidence="5 7" id="KW-0067">ATP-binding</keyword>
<evidence type="ECO:0000256" key="3">
    <source>
        <dbReference type="ARBA" id="ARBA00022598"/>
    </source>
</evidence>
<dbReference type="PROSITE" id="PS00866">
    <property type="entry name" value="CPSASE_1"/>
    <property type="match status" value="1"/>
</dbReference>
<dbReference type="PROSITE" id="PS50979">
    <property type="entry name" value="BC"/>
    <property type="match status" value="1"/>
</dbReference>
<name>A0ABP9PGR1_9PSEU</name>
<dbReference type="SUPFAM" id="SSF52440">
    <property type="entry name" value="PreATP-grasp domain"/>
    <property type="match status" value="1"/>
</dbReference>
<evidence type="ECO:0000256" key="1">
    <source>
        <dbReference type="ARBA" id="ARBA00003761"/>
    </source>
</evidence>
<dbReference type="SMART" id="SM00878">
    <property type="entry name" value="Biotin_carb_C"/>
    <property type="match status" value="1"/>
</dbReference>
<feature type="domain" description="Biotin carboxylation" evidence="9">
    <location>
        <begin position="1"/>
        <end position="446"/>
    </location>
</feature>
<dbReference type="PROSITE" id="PS50975">
    <property type="entry name" value="ATP_GRASP"/>
    <property type="match status" value="1"/>
</dbReference>
<dbReference type="InterPro" id="IPR005482">
    <property type="entry name" value="Biotin_COase_C"/>
</dbReference>
<accession>A0ABP9PGR1</accession>
<dbReference type="SUPFAM" id="SSF56059">
    <property type="entry name" value="Glutathione synthetase ATP-binding domain-like"/>
    <property type="match status" value="1"/>
</dbReference>
<reference evidence="11" key="1">
    <citation type="journal article" date="2019" name="Int. J. Syst. Evol. Microbiol.">
        <title>The Global Catalogue of Microorganisms (GCM) 10K type strain sequencing project: providing services to taxonomists for standard genome sequencing and annotation.</title>
        <authorList>
            <consortium name="The Broad Institute Genomics Platform"/>
            <consortium name="The Broad Institute Genome Sequencing Center for Infectious Disease"/>
            <person name="Wu L."/>
            <person name="Ma J."/>
        </authorList>
    </citation>
    <scope>NUCLEOTIDE SEQUENCE [LARGE SCALE GENOMIC DNA]</scope>
    <source>
        <strain evidence="11">JCM 18303</strain>
    </source>
</reference>
<dbReference type="EMBL" id="BAABJP010000001">
    <property type="protein sequence ID" value="GAA5146322.1"/>
    <property type="molecule type" value="Genomic_DNA"/>
</dbReference>
<comment type="catalytic activity">
    <reaction evidence="6">
        <text>N(6)-biotinyl-L-lysyl-[protein] + hydrogencarbonate + ATP = N(6)-carboxybiotinyl-L-lysyl-[protein] + ADP + phosphate + H(+)</text>
        <dbReference type="Rhea" id="RHEA:13501"/>
        <dbReference type="Rhea" id="RHEA-COMP:10505"/>
        <dbReference type="Rhea" id="RHEA-COMP:10506"/>
        <dbReference type="ChEBI" id="CHEBI:15378"/>
        <dbReference type="ChEBI" id="CHEBI:17544"/>
        <dbReference type="ChEBI" id="CHEBI:30616"/>
        <dbReference type="ChEBI" id="CHEBI:43474"/>
        <dbReference type="ChEBI" id="CHEBI:83144"/>
        <dbReference type="ChEBI" id="CHEBI:83145"/>
        <dbReference type="ChEBI" id="CHEBI:456216"/>
        <dbReference type="EC" id="6.3.4.14"/>
    </reaction>
</comment>
<dbReference type="InterPro" id="IPR005479">
    <property type="entry name" value="CPAse_ATP-bd"/>
</dbReference>
<feature type="domain" description="ATP-grasp" evidence="8">
    <location>
        <begin position="120"/>
        <end position="317"/>
    </location>
</feature>
<evidence type="ECO:0000256" key="7">
    <source>
        <dbReference type="PROSITE-ProRule" id="PRU00409"/>
    </source>
</evidence>
<dbReference type="InterPro" id="IPR011054">
    <property type="entry name" value="Rudment_hybrid_motif"/>
</dbReference>
<dbReference type="RefSeq" id="WP_185058799.1">
    <property type="nucleotide sequence ID" value="NZ_BAABJP010000001.1"/>
</dbReference>
<comment type="caution">
    <text evidence="10">The sequence shown here is derived from an EMBL/GenBank/DDBJ whole genome shotgun (WGS) entry which is preliminary data.</text>
</comment>
<keyword evidence="4 7" id="KW-0547">Nucleotide-binding</keyword>
<proteinExistence type="predicted"/>
<dbReference type="InterPro" id="IPR051602">
    <property type="entry name" value="ACC_Biotin_Carboxylase"/>
</dbReference>
<dbReference type="PANTHER" id="PTHR48095">
    <property type="entry name" value="PYRUVATE CARBOXYLASE SUBUNIT A"/>
    <property type="match status" value="1"/>
</dbReference>
<evidence type="ECO:0000256" key="2">
    <source>
        <dbReference type="ARBA" id="ARBA00013263"/>
    </source>
</evidence>
<dbReference type="Pfam" id="PF00289">
    <property type="entry name" value="Biotin_carb_N"/>
    <property type="match status" value="1"/>
</dbReference>
<evidence type="ECO:0000256" key="5">
    <source>
        <dbReference type="ARBA" id="ARBA00022840"/>
    </source>
</evidence>
<dbReference type="SUPFAM" id="SSF51246">
    <property type="entry name" value="Rudiment single hybrid motif"/>
    <property type="match status" value="1"/>
</dbReference>
<dbReference type="InterPro" id="IPR005481">
    <property type="entry name" value="BC-like_N"/>
</dbReference>
<keyword evidence="11" id="KW-1185">Reference proteome</keyword>
<comment type="function">
    <text evidence="1">This protein is a component of the acetyl coenzyme A carboxylase complex; first, biotin carboxylase catalyzes the carboxylation of the carrier protein and then the transcarboxylase transfers the carboxyl group to form malonyl-CoA.</text>
</comment>
<sequence>MISRVLVANRGEIAVRVIRACRDLGLTAVAVYSEADADALHVSLADEAVPIGPAPARSSYLDVSQVVGAARDTNCDAVHPGYGFLAENPALPRACQAAGLVFVGPPAEVIERVGDKVSARAAAEAAHVPVVPGSGRLASAGAALEYATEVGFPVLLKAAAGGGGRGIRRVGSAEELPAEFTSAAREAESAFGDGGLFVEKCIVDARHVEIQVLADAHGSVVHLGERECSLQRRRQKLVEEAPAPGLPEALRKEIGAAAVRLAREVGYRGAGTVEFLVDPSTWAYYFIEVNARIQVEHGITELVTGVDLVATQLRIADGSPLPFAQDEVVARGVAMEFRINAEDPARGFFPSPGTLSLMRPPAGPGVRVDTGFESGRVVPPFYDSLLAKLMVWAPDRPAALARARRALAELRVEGVATTAALHGRILDWPDFVAGRYHTGSLEAFLNG</sequence>
<evidence type="ECO:0000259" key="9">
    <source>
        <dbReference type="PROSITE" id="PS50979"/>
    </source>
</evidence>
<dbReference type="Pfam" id="PF02786">
    <property type="entry name" value="CPSase_L_D2"/>
    <property type="match status" value="1"/>
</dbReference>
<evidence type="ECO:0000259" key="8">
    <source>
        <dbReference type="PROSITE" id="PS50975"/>
    </source>
</evidence>
<organism evidence="10 11">
    <name type="scientific">Pseudonocardia eucalypti</name>
    <dbReference type="NCBI Taxonomy" id="648755"/>
    <lineage>
        <taxon>Bacteria</taxon>
        <taxon>Bacillati</taxon>
        <taxon>Actinomycetota</taxon>
        <taxon>Actinomycetes</taxon>
        <taxon>Pseudonocardiales</taxon>
        <taxon>Pseudonocardiaceae</taxon>
        <taxon>Pseudonocardia</taxon>
    </lineage>
</organism>
<dbReference type="Proteomes" id="UP001428817">
    <property type="component" value="Unassembled WGS sequence"/>
</dbReference>
<keyword evidence="3" id="KW-0436">Ligase</keyword>
<dbReference type="InterPro" id="IPR011764">
    <property type="entry name" value="Biotin_carboxylation_dom"/>
</dbReference>
<dbReference type="NCBIfam" id="NF006367">
    <property type="entry name" value="PRK08591.1"/>
    <property type="match status" value="1"/>
</dbReference>
<protein>
    <recommendedName>
        <fullName evidence="2">biotin carboxylase</fullName>
        <ecNumber evidence="2">6.3.4.14</ecNumber>
    </recommendedName>
</protein>
<gene>
    <name evidence="10" type="ORF">GCM10023321_05610</name>
</gene>
<dbReference type="Pfam" id="PF02785">
    <property type="entry name" value="Biotin_carb_C"/>
    <property type="match status" value="1"/>
</dbReference>
<evidence type="ECO:0000313" key="11">
    <source>
        <dbReference type="Proteomes" id="UP001428817"/>
    </source>
</evidence>
<dbReference type="InterPro" id="IPR016185">
    <property type="entry name" value="PreATP-grasp_dom_sf"/>
</dbReference>